<organism evidence="3 4">
    <name type="scientific">Citricoccus parietis</name>
    <dbReference type="NCBI Taxonomy" id="592307"/>
    <lineage>
        <taxon>Bacteria</taxon>
        <taxon>Bacillati</taxon>
        <taxon>Actinomycetota</taxon>
        <taxon>Actinomycetes</taxon>
        <taxon>Micrococcales</taxon>
        <taxon>Micrococcaceae</taxon>
        <taxon>Citricoccus</taxon>
    </lineage>
</organism>
<dbReference type="EMBL" id="JBHMFI010000023">
    <property type="protein sequence ID" value="MFB9075680.1"/>
    <property type="molecule type" value="Genomic_DNA"/>
</dbReference>
<name>A0ABV5G9R4_9MICC</name>
<evidence type="ECO:0008006" key="5">
    <source>
        <dbReference type="Google" id="ProtNLM"/>
    </source>
</evidence>
<evidence type="ECO:0000313" key="2">
    <source>
        <dbReference type="EMBL" id="MFB9075220.1"/>
    </source>
</evidence>
<reference evidence="3 4" key="1">
    <citation type="submission" date="2024-09" db="EMBL/GenBank/DDBJ databases">
        <authorList>
            <person name="Sun Q."/>
            <person name="Mori K."/>
        </authorList>
    </citation>
    <scope>NUCLEOTIDE SEQUENCE [LARGE SCALE GENOMIC DNA]</scope>
    <source>
        <strain evidence="3 4">CCM 7609</strain>
    </source>
</reference>
<evidence type="ECO:0000313" key="3">
    <source>
        <dbReference type="EMBL" id="MFB9075680.1"/>
    </source>
</evidence>
<feature type="region of interest" description="Disordered" evidence="1">
    <location>
        <begin position="1"/>
        <end position="21"/>
    </location>
</feature>
<keyword evidence="4" id="KW-1185">Reference proteome</keyword>
<evidence type="ECO:0000313" key="4">
    <source>
        <dbReference type="Proteomes" id="UP001589575"/>
    </source>
</evidence>
<protein>
    <recommendedName>
        <fullName evidence="5">Helix-turn-helix domain-containing protein</fullName>
    </recommendedName>
</protein>
<proteinExistence type="predicted"/>
<dbReference type="EMBL" id="JBHMFI010000023">
    <property type="protein sequence ID" value="MFB9075220.1"/>
    <property type="molecule type" value="Genomic_DNA"/>
</dbReference>
<evidence type="ECO:0000256" key="1">
    <source>
        <dbReference type="SAM" id="MobiDB-lite"/>
    </source>
</evidence>
<gene>
    <name evidence="2" type="ORF">ACFFX0_30230</name>
    <name evidence="3" type="ORF">ACFFX0_32755</name>
</gene>
<dbReference type="Proteomes" id="UP001589575">
    <property type="component" value="Unassembled WGS sequence"/>
</dbReference>
<accession>A0ABV5G9R4</accession>
<comment type="caution">
    <text evidence="3">The sequence shown here is derived from an EMBL/GenBank/DDBJ whole genome shotgun (WGS) entry which is preliminary data.</text>
</comment>
<sequence>MDGNGAFHSALEGTGPPEPVKHPDRLSRHILTRSFLAPSGIPRPTLPCLTEPDGPSISVFAERNGSQSKATGEFSMYLTTRGFQTALEDFLGDDAGDQVLTYARTHRAAEHLQGYPELLTLEEVAHLLDTDTHEVLQVTGDDALPAIEIGATIRRYRREDVHNYLHHLSEKPAPGLG</sequence>